<dbReference type="InterPro" id="IPR023298">
    <property type="entry name" value="ATPase_P-typ_TM_dom_sf"/>
</dbReference>
<name>A0ABY1ZLY9_9GAMM</name>
<feature type="transmembrane region" description="Helical" evidence="8">
    <location>
        <begin position="56"/>
        <end position="72"/>
    </location>
</feature>
<organism evidence="12 13">
    <name type="scientific">Marinobacter halodurans</name>
    <dbReference type="NCBI Taxonomy" id="2528979"/>
    <lineage>
        <taxon>Bacteria</taxon>
        <taxon>Pseudomonadati</taxon>
        <taxon>Pseudomonadota</taxon>
        <taxon>Gammaproteobacteria</taxon>
        <taxon>Pseudomonadales</taxon>
        <taxon>Marinobacteraceae</taxon>
        <taxon>Marinobacter</taxon>
    </lineage>
</organism>
<accession>A0ABY1ZLY9</accession>
<dbReference type="InterPro" id="IPR044492">
    <property type="entry name" value="P_typ_ATPase_HD_dom"/>
</dbReference>
<dbReference type="InterPro" id="IPR023214">
    <property type="entry name" value="HAD_sf"/>
</dbReference>
<gene>
    <name evidence="12" type="ORF">EZI54_11210</name>
</gene>
<feature type="domain" description="P-type ATPase A" evidence="9">
    <location>
        <begin position="109"/>
        <end position="222"/>
    </location>
</feature>
<comment type="caution">
    <text evidence="12">The sequence shown here is derived from an EMBL/GenBank/DDBJ whole genome shotgun (WGS) entry which is preliminary data.</text>
</comment>
<dbReference type="RefSeq" id="WP_131481976.1">
    <property type="nucleotide sequence ID" value="NZ_SJDL01000015.1"/>
</dbReference>
<proteinExistence type="predicted"/>
<dbReference type="Gene3D" id="3.40.50.1000">
    <property type="entry name" value="HAD superfamily/HAD-like"/>
    <property type="match status" value="1"/>
</dbReference>
<feature type="transmembrane region" description="Helical" evidence="8">
    <location>
        <begin position="237"/>
        <end position="258"/>
    </location>
</feature>
<dbReference type="SFLD" id="SFLDG00002">
    <property type="entry name" value="C1.7:_P-type_atpase_like"/>
    <property type="match status" value="1"/>
</dbReference>
<keyword evidence="4" id="KW-0067">ATP-binding</keyword>
<evidence type="ECO:0000313" key="13">
    <source>
        <dbReference type="Proteomes" id="UP000313645"/>
    </source>
</evidence>
<dbReference type="Pfam" id="PF00122">
    <property type="entry name" value="E1-E2_ATPase"/>
    <property type="match status" value="1"/>
</dbReference>
<evidence type="ECO:0000259" key="9">
    <source>
        <dbReference type="Pfam" id="PF00122"/>
    </source>
</evidence>
<dbReference type="Proteomes" id="UP000313645">
    <property type="component" value="Unassembled WGS sequence"/>
</dbReference>
<evidence type="ECO:0000259" key="10">
    <source>
        <dbReference type="Pfam" id="PF00689"/>
    </source>
</evidence>
<reference evidence="12 13" key="1">
    <citation type="submission" date="2019-02" db="EMBL/GenBank/DDBJ databases">
        <title>Marinobacter halodurans sp. nov., a marine bacterium isolated from sea tidal flat.</title>
        <authorList>
            <person name="Yoo Y."/>
            <person name="Lee D.W."/>
            <person name="Kim B.S."/>
            <person name="Kim J.-J."/>
        </authorList>
    </citation>
    <scope>NUCLEOTIDE SEQUENCE [LARGE SCALE GENOMIC DNA]</scope>
    <source>
        <strain evidence="12 13">YJ-S3-2</strain>
    </source>
</reference>
<dbReference type="InterPro" id="IPR059000">
    <property type="entry name" value="ATPase_P-type_domA"/>
</dbReference>
<evidence type="ECO:0000256" key="7">
    <source>
        <dbReference type="ARBA" id="ARBA00023136"/>
    </source>
</evidence>
<keyword evidence="13" id="KW-1185">Reference proteome</keyword>
<feature type="transmembrane region" description="Helical" evidence="8">
    <location>
        <begin position="78"/>
        <end position="94"/>
    </location>
</feature>
<keyword evidence="3" id="KW-0547">Nucleotide-binding</keyword>
<evidence type="ECO:0000256" key="6">
    <source>
        <dbReference type="ARBA" id="ARBA00022989"/>
    </source>
</evidence>
<dbReference type="SUPFAM" id="SSF56784">
    <property type="entry name" value="HAD-like"/>
    <property type="match status" value="1"/>
</dbReference>
<dbReference type="InterPro" id="IPR023299">
    <property type="entry name" value="ATPase_P-typ_cyto_dom_N"/>
</dbReference>
<dbReference type="PRINTS" id="PR00119">
    <property type="entry name" value="CATATPASE"/>
</dbReference>
<dbReference type="InterPro" id="IPR008250">
    <property type="entry name" value="ATPase_P-typ_transduc_dom_A_sf"/>
</dbReference>
<dbReference type="InterPro" id="IPR001757">
    <property type="entry name" value="P_typ_ATPase"/>
</dbReference>
<dbReference type="EMBL" id="SJDL01000015">
    <property type="protein sequence ID" value="TBW55731.1"/>
    <property type="molecule type" value="Genomic_DNA"/>
</dbReference>
<comment type="subcellular location">
    <subcellularLocation>
        <location evidence="1">Membrane</location>
        <topology evidence="1">Multi-pass membrane protein</topology>
    </subcellularLocation>
</comment>
<dbReference type="PRINTS" id="PR00120">
    <property type="entry name" value="HATPASE"/>
</dbReference>
<keyword evidence="2 8" id="KW-0812">Transmembrane</keyword>
<dbReference type="Gene3D" id="2.70.150.10">
    <property type="entry name" value="Calcium-transporting ATPase, cytoplasmic transduction domain A"/>
    <property type="match status" value="1"/>
</dbReference>
<dbReference type="InterPro" id="IPR004014">
    <property type="entry name" value="ATPase_P-typ_cation-transptr_N"/>
</dbReference>
<feature type="transmembrane region" description="Helical" evidence="8">
    <location>
        <begin position="635"/>
        <end position="658"/>
    </location>
</feature>
<feature type="transmembrane region" description="Helical" evidence="8">
    <location>
        <begin position="664"/>
        <end position="682"/>
    </location>
</feature>
<dbReference type="Gene3D" id="1.20.1110.10">
    <property type="entry name" value="Calcium-transporting ATPase, transmembrane domain"/>
    <property type="match status" value="2"/>
</dbReference>
<feature type="domain" description="Cation-transporting P-type ATPase C-terminal" evidence="10">
    <location>
        <begin position="658"/>
        <end position="807"/>
    </location>
</feature>
<feature type="transmembrane region" description="Helical" evidence="8">
    <location>
        <begin position="703"/>
        <end position="723"/>
    </location>
</feature>
<dbReference type="InterPro" id="IPR018303">
    <property type="entry name" value="ATPase_P-typ_P_site"/>
</dbReference>
<evidence type="ECO:0000256" key="3">
    <source>
        <dbReference type="ARBA" id="ARBA00022741"/>
    </source>
</evidence>
<dbReference type="SUPFAM" id="SSF81665">
    <property type="entry name" value="Calcium ATPase, transmembrane domain M"/>
    <property type="match status" value="1"/>
</dbReference>
<keyword evidence="6 8" id="KW-1133">Transmembrane helix</keyword>
<dbReference type="SFLD" id="SFLDS00003">
    <property type="entry name" value="Haloacid_Dehalogenase"/>
    <property type="match status" value="1"/>
</dbReference>
<dbReference type="PANTHER" id="PTHR42861">
    <property type="entry name" value="CALCIUM-TRANSPORTING ATPASE"/>
    <property type="match status" value="1"/>
</dbReference>
<dbReference type="InterPro" id="IPR036412">
    <property type="entry name" value="HAD-like_sf"/>
</dbReference>
<evidence type="ECO:0000256" key="8">
    <source>
        <dbReference type="SAM" id="Phobius"/>
    </source>
</evidence>
<dbReference type="SUPFAM" id="SSF81653">
    <property type="entry name" value="Calcium ATPase, transduction domain A"/>
    <property type="match status" value="1"/>
</dbReference>
<protein>
    <submittedName>
        <fullName evidence="12">Cation-transporting P-type ATPase</fullName>
    </submittedName>
</protein>
<evidence type="ECO:0000256" key="2">
    <source>
        <dbReference type="ARBA" id="ARBA00022692"/>
    </source>
</evidence>
<dbReference type="Pfam" id="PF00690">
    <property type="entry name" value="Cation_ATPase_N"/>
    <property type="match status" value="1"/>
</dbReference>
<feature type="transmembrane region" description="Helical" evidence="8">
    <location>
        <begin position="735"/>
        <end position="756"/>
    </location>
</feature>
<dbReference type="NCBIfam" id="TIGR01494">
    <property type="entry name" value="ATPase_P-type"/>
    <property type="match status" value="2"/>
</dbReference>
<dbReference type="Pfam" id="PF00702">
    <property type="entry name" value="Hydrolase"/>
    <property type="match status" value="1"/>
</dbReference>
<keyword evidence="5" id="KW-1278">Translocase</keyword>
<evidence type="ECO:0000256" key="1">
    <source>
        <dbReference type="ARBA" id="ARBA00004141"/>
    </source>
</evidence>
<feature type="domain" description="Cation-transporting P-type ATPase N-terminal" evidence="11">
    <location>
        <begin position="20"/>
        <end position="67"/>
    </location>
</feature>
<dbReference type="InterPro" id="IPR006068">
    <property type="entry name" value="ATPase_P-typ_cation-transptr_C"/>
</dbReference>
<dbReference type="Gene3D" id="3.40.1110.10">
    <property type="entry name" value="Calcium-transporting ATPase, cytoplasmic domain N"/>
    <property type="match status" value="1"/>
</dbReference>
<evidence type="ECO:0000313" key="12">
    <source>
        <dbReference type="EMBL" id="TBW55731.1"/>
    </source>
</evidence>
<evidence type="ECO:0000256" key="4">
    <source>
        <dbReference type="ARBA" id="ARBA00022840"/>
    </source>
</evidence>
<dbReference type="Pfam" id="PF00689">
    <property type="entry name" value="Cation_ATPase_C"/>
    <property type="match status" value="1"/>
</dbReference>
<feature type="transmembrane region" description="Helical" evidence="8">
    <location>
        <begin position="763"/>
        <end position="783"/>
    </location>
</feature>
<dbReference type="SFLD" id="SFLDF00027">
    <property type="entry name" value="p-type_atpase"/>
    <property type="match status" value="1"/>
</dbReference>
<keyword evidence="7 8" id="KW-0472">Membrane</keyword>
<feature type="transmembrane region" description="Helical" evidence="8">
    <location>
        <begin position="795"/>
        <end position="811"/>
    </location>
</feature>
<feature type="transmembrane region" description="Helical" evidence="8">
    <location>
        <begin position="270"/>
        <end position="298"/>
    </location>
</feature>
<evidence type="ECO:0000259" key="11">
    <source>
        <dbReference type="Pfam" id="PF00690"/>
    </source>
</evidence>
<dbReference type="PROSITE" id="PS00154">
    <property type="entry name" value="ATPASE_E1_E2"/>
    <property type="match status" value="1"/>
</dbReference>
<sequence>MKRILTSERRRVLPSDGQVLSTEEVASRRLLFGTNLIVETPPGGLRALLGNTIRDPMLWFLLGTSIIFWFIGERTESLVLLAALVPFFGMDAFLHRRTQASTAGLNSQLAAQATVLRQSGRQVVDTQELVPGDLVEVAAGEPFPADGLLLDVSSLQVDESALTGEAYPVRKSSAPTLPADDSDETISDHFWGFAGTRILSGTAKLRVVFTGRETLYGEIVQTALGGRQERTPLQRAVARLVSTLLLAALAFCFLMAAVRLYQGHGWLDALVSALTLAVAALPEEFPVVLTFFLGVGVYRLAKRHALIRRAVVVENIGRVTTICSDKTGTLTEGRLKLAHCYPAEGMDERQLLATASAASHERSGDPMDDAILEAGPVARDRVVARFPFTEDRKRETCILSHDGGAYVAVKGAPETVLALCDHGTGEADGWLELTRRLAGEGHKVIACARRDGFPGEESSVEPDSHFRFQGLLAFEDPARVGVADAISQCRNARIKVIMVTGDHPETARAVAAEIGLGDPVPRVITGDDLMIRLAQPDGNDALVVDVVARAVPAQKLALVNDLRRRGEIVAVTGDGVNDVPALQASDVGIAMGERGTRSAREVASIVLMDDNFRTIVGAIAEGRQLFSNLQLSFQYLLMIHIPLVLTAALIPLMGYPILYLPIHIVWLEMIIHPTALLVFQALPEADILNRLPPKGRLRFFSRAQVWSIVLTGAWVTVLVYWSYERSLEQDVEHARAMALAALVFSGAAMTVVLSRLNGIWARLVPLMALLSVILLVQVPGLAGLLHLRPLHGEDWLIALIGAAVACLPLIVERRIGRLAIADRRSATGFGKVSR</sequence>
<evidence type="ECO:0000256" key="5">
    <source>
        <dbReference type="ARBA" id="ARBA00022967"/>
    </source>
</evidence>